<reference evidence="2" key="2">
    <citation type="submission" date="2023-06" db="EMBL/GenBank/DDBJ databases">
        <authorList>
            <person name="Ma L."/>
            <person name="Liu K.-W."/>
            <person name="Li Z."/>
            <person name="Hsiao Y.-Y."/>
            <person name="Qi Y."/>
            <person name="Fu T."/>
            <person name="Tang G."/>
            <person name="Zhang D."/>
            <person name="Sun W.-H."/>
            <person name="Liu D.-K."/>
            <person name="Li Y."/>
            <person name="Chen G.-Z."/>
            <person name="Liu X.-D."/>
            <person name="Liao X.-Y."/>
            <person name="Jiang Y.-T."/>
            <person name="Yu X."/>
            <person name="Hao Y."/>
            <person name="Huang J."/>
            <person name="Zhao X.-W."/>
            <person name="Ke S."/>
            <person name="Chen Y.-Y."/>
            <person name="Wu W.-L."/>
            <person name="Hsu J.-L."/>
            <person name="Lin Y.-F."/>
            <person name="Huang M.-D."/>
            <person name="Li C.-Y."/>
            <person name="Huang L."/>
            <person name="Wang Z.-W."/>
            <person name="Zhao X."/>
            <person name="Zhong W.-Y."/>
            <person name="Peng D.-H."/>
            <person name="Ahmad S."/>
            <person name="Lan S."/>
            <person name="Zhang J.-S."/>
            <person name="Tsai W.-C."/>
            <person name="Van De Peer Y."/>
            <person name="Liu Z.-J."/>
        </authorList>
    </citation>
    <scope>NUCLEOTIDE SEQUENCE</scope>
    <source>
        <strain evidence="2">SCP</strain>
        <tissue evidence="2">Leaves</tissue>
    </source>
</reference>
<dbReference type="Proteomes" id="UP001179952">
    <property type="component" value="Unassembled WGS sequence"/>
</dbReference>
<feature type="region of interest" description="Disordered" evidence="1">
    <location>
        <begin position="1"/>
        <end position="56"/>
    </location>
</feature>
<feature type="compositionally biased region" description="Polar residues" evidence="1">
    <location>
        <begin position="1"/>
        <end position="10"/>
    </location>
</feature>
<protein>
    <submittedName>
        <fullName evidence="2">Uncharacterized protein</fullName>
    </submittedName>
</protein>
<reference evidence="2" key="1">
    <citation type="journal article" date="2023" name="Nat. Commun.">
        <title>Diploid and tetraploid genomes of Acorus and the evolution of monocots.</title>
        <authorList>
            <person name="Ma L."/>
            <person name="Liu K.W."/>
            <person name="Li Z."/>
            <person name="Hsiao Y.Y."/>
            <person name="Qi Y."/>
            <person name="Fu T."/>
            <person name="Tang G.D."/>
            <person name="Zhang D."/>
            <person name="Sun W.H."/>
            <person name="Liu D.K."/>
            <person name="Li Y."/>
            <person name="Chen G.Z."/>
            <person name="Liu X.D."/>
            <person name="Liao X.Y."/>
            <person name="Jiang Y.T."/>
            <person name="Yu X."/>
            <person name="Hao Y."/>
            <person name="Huang J."/>
            <person name="Zhao X.W."/>
            <person name="Ke S."/>
            <person name="Chen Y.Y."/>
            <person name="Wu W.L."/>
            <person name="Hsu J.L."/>
            <person name="Lin Y.F."/>
            <person name="Huang M.D."/>
            <person name="Li C.Y."/>
            <person name="Huang L."/>
            <person name="Wang Z.W."/>
            <person name="Zhao X."/>
            <person name="Zhong W.Y."/>
            <person name="Peng D.H."/>
            <person name="Ahmad S."/>
            <person name="Lan S."/>
            <person name="Zhang J.S."/>
            <person name="Tsai W.C."/>
            <person name="Van de Peer Y."/>
            <person name="Liu Z.J."/>
        </authorList>
    </citation>
    <scope>NUCLEOTIDE SEQUENCE</scope>
    <source>
        <strain evidence="2">SCP</strain>
    </source>
</reference>
<gene>
    <name evidence="2" type="ORF">QJS04_geneDACA014468</name>
</gene>
<keyword evidence="3" id="KW-1185">Reference proteome</keyword>
<accession>A0AAV9BRF6</accession>
<dbReference type="AlphaFoldDB" id="A0AAV9BRF6"/>
<organism evidence="2 3">
    <name type="scientific">Acorus gramineus</name>
    <name type="common">Dwarf sweet flag</name>
    <dbReference type="NCBI Taxonomy" id="55184"/>
    <lineage>
        <taxon>Eukaryota</taxon>
        <taxon>Viridiplantae</taxon>
        <taxon>Streptophyta</taxon>
        <taxon>Embryophyta</taxon>
        <taxon>Tracheophyta</taxon>
        <taxon>Spermatophyta</taxon>
        <taxon>Magnoliopsida</taxon>
        <taxon>Liliopsida</taxon>
        <taxon>Acoraceae</taxon>
        <taxon>Acorus</taxon>
    </lineage>
</organism>
<evidence type="ECO:0000313" key="2">
    <source>
        <dbReference type="EMBL" id="KAK1279001.1"/>
    </source>
</evidence>
<evidence type="ECO:0000313" key="3">
    <source>
        <dbReference type="Proteomes" id="UP001179952"/>
    </source>
</evidence>
<proteinExistence type="predicted"/>
<name>A0AAV9BRF6_ACOGR</name>
<evidence type="ECO:0000256" key="1">
    <source>
        <dbReference type="SAM" id="MobiDB-lite"/>
    </source>
</evidence>
<dbReference type="EMBL" id="JAUJYN010000002">
    <property type="protein sequence ID" value="KAK1279001.1"/>
    <property type="molecule type" value="Genomic_DNA"/>
</dbReference>
<sequence length="56" mass="6052">MHENVMQHQTMGGADMTEMVPREQDGAKPSYSRATTAANDDGASFEGANVDDLHVE</sequence>
<comment type="caution">
    <text evidence="2">The sequence shown here is derived from an EMBL/GenBank/DDBJ whole genome shotgun (WGS) entry which is preliminary data.</text>
</comment>